<dbReference type="PROSITE" id="PS51219">
    <property type="entry name" value="DPCK"/>
    <property type="match status" value="1"/>
</dbReference>
<dbReference type="Pfam" id="PF01121">
    <property type="entry name" value="CoaE"/>
    <property type="match status" value="1"/>
</dbReference>
<evidence type="ECO:0000256" key="1">
    <source>
        <dbReference type="ARBA" id="ARBA00009018"/>
    </source>
</evidence>
<dbReference type="InterPro" id="IPR020827">
    <property type="entry name" value="Asparaginase/glutaminase_AS1"/>
</dbReference>
<comment type="caution">
    <text evidence="9">The sequence shown here is derived from an EMBL/GenBank/DDBJ whole genome shotgun (WGS) entry which is preliminary data.</text>
</comment>
<sequence>MIVGLTGSIGMGKSTVAEMLRRQGIPVFDADAEVRRLQGPGGLLIQAIEAMFPGTTSASGVDRPALGAAVFGDAAALARLEALVHPAVARSRRLFLRRYRSRPIAVLDIPLLFETGGHRRLDAVLVVSAPAWKQRRRVLARPGMTPAKFARIRAIQVPDAVKRRSADFVIPTGGTIGQTRASVRAILACLAARRGR</sequence>
<keyword evidence="6 9" id="KW-0418">Kinase</keyword>
<dbReference type="EMBL" id="JAAOZC010000002">
    <property type="protein sequence ID" value="NIJ07412.1"/>
    <property type="molecule type" value="Genomic_DNA"/>
</dbReference>
<feature type="binding site" evidence="6">
    <location>
        <begin position="10"/>
        <end position="15"/>
    </location>
    <ligand>
        <name>ATP</name>
        <dbReference type="ChEBI" id="CHEBI:30616"/>
    </ligand>
</feature>
<evidence type="ECO:0000256" key="2">
    <source>
        <dbReference type="ARBA" id="ARBA00010518"/>
    </source>
</evidence>
<comment type="pathway">
    <text evidence="6">Cofactor biosynthesis; coenzyme A biosynthesis; CoA from (R)-pantothenate: step 5/5.</text>
</comment>
<accession>A0ABX0TPI4</accession>
<dbReference type="PANTHER" id="PTHR10695:SF46">
    <property type="entry name" value="BIFUNCTIONAL COENZYME A SYNTHASE-RELATED"/>
    <property type="match status" value="1"/>
</dbReference>
<comment type="subcellular location">
    <subcellularLocation>
        <location evidence="6">Cytoplasm</location>
    </subcellularLocation>
</comment>
<keyword evidence="3 6" id="KW-0547">Nucleotide-binding</keyword>
<comment type="catalytic activity">
    <reaction evidence="6">
        <text>3'-dephospho-CoA + ATP = ADP + CoA + H(+)</text>
        <dbReference type="Rhea" id="RHEA:18245"/>
        <dbReference type="ChEBI" id="CHEBI:15378"/>
        <dbReference type="ChEBI" id="CHEBI:30616"/>
        <dbReference type="ChEBI" id="CHEBI:57287"/>
        <dbReference type="ChEBI" id="CHEBI:57328"/>
        <dbReference type="ChEBI" id="CHEBI:456216"/>
        <dbReference type="EC" id="2.7.1.24"/>
    </reaction>
</comment>
<comment type="function">
    <text evidence="6">Catalyzes the phosphorylation of the 3'-hydroxyl group of dephosphocoenzyme A to form coenzyme A.</text>
</comment>
<reference evidence="9 10" key="1">
    <citation type="submission" date="2020-03" db="EMBL/GenBank/DDBJ databases">
        <title>Genomic Encyclopedia of Type Strains, Phase III (KMG-III): the genomes of soil and plant-associated and newly described type strains.</title>
        <authorList>
            <person name="Whitman W."/>
        </authorList>
    </citation>
    <scope>NUCLEOTIDE SEQUENCE [LARGE SCALE GENOMIC DNA]</scope>
    <source>
        <strain evidence="9 10">CECT 8804</strain>
    </source>
</reference>
<keyword evidence="10" id="KW-1185">Reference proteome</keyword>
<evidence type="ECO:0000313" key="10">
    <source>
        <dbReference type="Proteomes" id="UP000727456"/>
    </source>
</evidence>
<dbReference type="HAMAP" id="MF_00376">
    <property type="entry name" value="Dephospho_CoA_kinase"/>
    <property type="match status" value="1"/>
</dbReference>
<keyword evidence="5 6" id="KW-0173">Coenzyme A biosynthesis</keyword>
<gene>
    <name evidence="6" type="primary">coaE</name>
    <name evidence="9" type="ORF">FHS31_001008</name>
</gene>
<comment type="similarity">
    <text evidence="1 6">Belongs to the CoaE family.</text>
</comment>
<evidence type="ECO:0000256" key="6">
    <source>
        <dbReference type="HAMAP-Rule" id="MF_00376"/>
    </source>
</evidence>
<dbReference type="PANTHER" id="PTHR10695">
    <property type="entry name" value="DEPHOSPHO-COA KINASE-RELATED"/>
    <property type="match status" value="1"/>
</dbReference>
<keyword evidence="6 9" id="KW-0808">Transferase</keyword>
<dbReference type="PROSITE" id="PS00144">
    <property type="entry name" value="ASN_GLN_ASE_1"/>
    <property type="match status" value="1"/>
</dbReference>
<keyword evidence="4 6" id="KW-0067">ATP-binding</keyword>
<evidence type="ECO:0000256" key="8">
    <source>
        <dbReference type="PROSITE-ProRule" id="PRU10099"/>
    </source>
</evidence>
<dbReference type="RefSeq" id="WP_167072278.1">
    <property type="nucleotide sequence ID" value="NZ_JAAOZC010000002.1"/>
</dbReference>
<dbReference type="InterPro" id="IPR027417">
    <property type="entry name" value="P-loop_NTPase"/>
</dbReference>
<dbReference type="EC" id="2.7.1.24" evidence="6 7"/>
<evidence type="ECO:0000256" key="7">
    <source>
        <dbReference type="NCBIfam" id="TIGR00152"/>
    </source>
</evidence>
<dbReference type="Proteomes" id="UP000727456">
    <property type="component" value="Unassembled WGS sequence"/>
</dbReference>
<evidence type="ECO:0000256" key="3">
    <source>
        <dbReference type="ARBA" id="ARBA00022741"/>
    </source>
</evidence>
<keyword evidence="6" id="KW-0963">Cytoplasm</keyword>
<evidence type="ECO:0000313" key="9">
    <source>
        <dbReference type="EMBL" id="NIJ07412.1"/>
    </source>
</evidence>
<evidence type="ECO:0000256" key="5">
    <source>
        <dbReference type="ARBA" id="ARBA00022993"/>
    </source>
</evidence>
<dbReference type="CDD" id="cd02022">
    <property type="entry name" value="DPCK"/>
    <property type="match status" value="1"/>
</dbReference>
<dbReference type="Gene3D" id="3.40.50.300">
    <property type="entry name" value="P-loop containing nucleotide triphosphate hydrolases"/>
    <property type="match status" value="1"/>
</dbReference>
<proteinExistence type="inferred from homology"/>
<organism evidence="9 10">
    <name type="scientific">Sphingomonas vulcanisoli</name>
    <dbReference type="NCBI Taxonomy" id="1658060"/>
    <lineage>
        <taxon>Bacteria</taxon>
        <taxon>Pseudomonadati</taxon>
        <taxon>Pseudomonadota</taxon>
        <taxon>Alphaproteobacteria</taxon>
        <taxon>Sphingomonadales</taxon>
        <taxon>Sphingomonadaceae</taxon>
        <taxon>Sphingomonas</taxon>
    </lineage>
</organism>
<evidence type="ECO:0000256" key="4">
    <source>
        <dbReference type="ARBA" id="ARBA00022840"/>
    </source>
</evidence>
<dbReference type="InterPro" id="IPR001977">
    <property type="entry name" value="Depp_CoAkinase"/>
</dbReference>
<dbReference type="SUPFAM" id="SSF52540">
    <property type="entry name" value="P-loop containing nucleoside triphosphate hydrolases"/>
    <property type="match status" value="1"/>
</dbReference>
<protein>
    <recommendedName>
        <fullName evidence="6 7">Dephospho-CoA kinase</fullName>
        <ecNumber evidence="6 7">2.7.1.24</ecNumber>
    </recommendedName>
    <alternativeName>
        <fullName evidence="6">Dephosphocoenzyme A kinase</fullName>
    </alternativeName>
</protein>
<feature type="active site" evidence="8">
    <location>
        <position position="175"/>
    </location>
</feature>
<dbReference type="GO" id="GO:0004140">
    <property type="term" value="F:dephospho-CoA kinase activity"/>
    <property type="evidence" value="ECO:0007669"/>
    <property type="project" value="UniProtKB-EC"/>
</dbReference>
<comment type="similarity">
    <text evidence="2">Belongs to the asparaginase 1 family.</text>
</comment>
<name>A0ABX0TPI4_9SPHN</name>
<dbReference type="NCBIfam" id="TIGR00152">
    <property type="entry name" value="dephospho-CoA kinase"/>
    <property type="match status" value="1"/>
</dbReference>